<evidence type="ECO:0000256" key="3">
    <source>
        <dbReference type="PIRSR" id="PIRSR028757-1"/>
    </source>
</evidence>
<dbReference type="EMBL" id="QWEH01000001">
    <property type="protein sequence ID" value="RHW35213.1"/>
    <property type="molecule type" value="Genomic_DNA"/>
</dbReference>
<dbReference type="InterPro" id="IPR027461">
    <property type="entry name" value="Carboxypeptidase_A_C_sf"/>
</dbReference>
<name>A0A417YNR5_9BACI</name>
<accession>A0A417YNR5</accession>
<dbReference type="SUPFAM" id="SSF52317">
    <property type="entry name" value="Class I glutamine amidotransferase-like"/>
    <property type="match status" value="1"/>
</dbReference>
<feature type="active site" description="Charge relay system" evidence="3">
    <location>
        <position position="316"/>
    </location>
</feature>
<dbReference type="Gene3D" id="3.50.30.60">
    <property type="entry name" value="LD-carboxypeptidase A C-terminal domain-like"/>
    <property type="match status" value="1"/>
</dbReference>
<keyword evidence="7" id="KW-0121">Carboxypeptidase</keyword>
<gene>
    <name evidence="7" type="ORF">D1B32_00920</name>
</gene>
<keyword evidence="2" id="KW-0378">Hydrolase</keyword>
<dbReference type="InterPro" id="IPR003507">
    <property type="entry name" value="S66_fam"/>
</dbReference>
<dbReference type="Pfam" id="PF17676">
    <property type="entry name" value="Peptidase_S66C"/>
    <property type="match status" value="1"/>
</dbReference>
<comment type="caution">
    <text evidence="7">The sequence shown here is derived from an EMBL/GenBank/DDBJ whole genome shotgun (WGS) entry which is preliminary data.</text>
</comment>
<dbReference type="Pfam" id="PF02016">
    <property type="entry name" value="Peptidase_S66"/>
    <property type="match status" value="1"/>
</dbReference>
<sequence length="346" mass="39439">MRTLLKKPNKLQPGDKVATVSPSWGGAGDEPIRWRYEQGVQRLKDVFDLEVVAMPNSLKGSDYLYAHPEARAEDLMTAFADKSIKGIIANIGGEESIRLLPYIDFETIHENPKIFMGYSDVTIAHLFCHKAGLSSFYGPAILTDFAENIEMHPYTVKSIQQTLFSNEKIGEIKPSMEWTSEFLEWDIANKDTQRKMQPNSAYEVLQGTGVVQGRLIGGCMDVLEFAKSTALWPEESYWDDSILFFETSEEKPKPDLMKYWLRNYAAQGILQKTNGILFAKPYDEMYYTEYKEAIRTVMQEYGLADLPILYNMNFGHTEPKFMLPYGAQTEIDCDEASFSIIEKAVE</sequence>
<feature type="active site" description="Nucleophile" evidence="3">
    <location>
        <position position="119"/>
    </location>
</feature>
<dbReference type="Proteomes" id="UP000285456">
    <property type="component" value="Unassembled WGS sequence"/>
</dbReference>
<dbReference type="InterPro" id="IPR027478">
    <property type="entry name" value="LdcA_N"/>
</dbReference>
<dbReference type="PANTHER" id="PTHR30237">
    <property type="entry name" value="MURAMOYLTETRAPEPTIDE CARBOXYPEPTIDASE"/>
    <property type="match status" value="1"/>
</dbReference>
<feature type="domain" description="LD-carboxypeptidase C-terminal" evidence="6">
    <location>
        <begin position="212"/>
        <end position="331"/>
    </location>
</feature>
<evidence type="ECO:0000313" key="8">
    <source>
        <dbReference type="Proteomes" id="UP000285456"/>
    </source>
</evidence>
<dbReference type="Gene3D" id="3.40.50.10740">
    <property type="entry name" value="Class I glutamine amidotransferase-like"/>
    <property type="match status" value="1"/>
</dbReference>
<feature type="active site" description="Charge relay system" evidence="3">
    <location>
        <position position="246"/>
    </location>
</feature>
<dbReference type="OrthoDB" id="9807329at2"/>
<dbReference type="GO" id="GO:0004180">
    <property type="term" value="F:carboxypeptidase activity"/>
    <property type="evidence" value="ECO:0007669"/>
    <property type="project" value="UniProtKB-KW"/>
</dbReference>
<comment type="similarity">
    <text evidence="1">Belongs to the peptidase S66 family.</text>
</comment>
<evidence type="ECO:0000256" key="2">
    <source>
        <dbReference type="ARBA" id="ARBA00022801"/>
    </source>
</evidence>
<feature type="region of interest" description="Disordered" evidence="4">
    <location>
        <begin position="1"/>
        <end position="25"/>
    </location>
</feature>
<reference evidence="7 8" key="1">
    <citation type="journal article" date="2007" name="Int. J. Syst. Evol. Microbiol.">
        <title>Oceanobacillus profundus sp. nov., isolated from a deep-sea sediment core.</title>
        <authorList>
            <person name="Kim Y.G."/>
            <person name="Choi D.H."/>
            <person name="Hyun S."/>
            <person name="Cho B.C."/>
        </authorList>
    </citation>
    <scope>NUCLEOTIDE SEQUENCE [LARGE SCALE GENOMIC DNA]</scope>
    <source>
        <strain evidence="7 8">DSM 18246</strain>
    </source>
</reference>
<dbReference type="InterPro" id="IPR040921">
    <property type="entry name" value="Peptidase_S66C"/>
</dbReference>
<evidence type="ECO:0000256" key="1">
    <source>
        <dbReference type="ARBA" id="ARBA00010233"/>
    </source>
</evidence>
<evidence type="ECO:0000313" key="7">
    <source>
        <dbReference type="EMBL" id="RHW35213.1"/>
    </source>
</evidence>
<feature type="domain" description="LD-carboxypeptidase N-terminal" evidence="5">
    <location>
        <begin position="17"/>
        <end position="138"/>
    </location>
</feature>
<dbReference type="InterPro" id="IPR040449">
    <property type="entry name" value="Peptidase_S66_N"/>
</dbReference>
<dbReference type="AlphaFoldDB" id="A0A417YNR5"/>
<dbReference type="PIRSF" id="PIRSF028757">
    <property type="entry name" value="LD-carboxypeptidase"/>
    <property type="match status" value="1"/>
</dbReference>
<evidence type="ECO:0000259" key="6">
    <source>
        <dbReference type="Pfam" id="PF17676"/>
    </source>
</evidence>
<protein>
    <submittedName>
        <fullName evidence="7">LD-carboxypeptidase</fullName>
    </submittedName>
</protein>
<organism evidence="7 8">
    <name type="scientific">Oceanobacillus profundus</name>
    <dbReference type="NCBI Taxonomy" id="372463"/>
    <lineage>
        <taxon>Bacteria</taxon>
        <taxon>Bacillati</taxon>
        <taxon>Bacillota</taxon>
        <taxon>Bacilli</taxon>
        <taxon>Bacillales</taxon>
        <taxon>Bacillaceae</taxon>
        <taxon>Oceanobacillus</taxon>
    </lineage>
</organism>
<keyword evidence="7" id="KW-0645">Protease</keyword>
<dbReference type="InterPro" id="IPR029062">
    <property type="entry name" value="Class_I_gatase-like"/>
</dbReference>
<keyword evidence="8" id="KW-1185">Reference proteome</keyword>
<evidence type="ECO:0000259" key="5">
    <source>
        <dbReference type="Pfam" id="PF02016"/>
    </source>
</evidence>
<proteinExistence type="inferred from homology"/>
<evidence type="ECO:0000256" key="4">
    <source>
        <dbReference type="SAM" id="MobiDB-lite"/>
    </source>
</evidence>
<dbReference type="CDD" id="cd07062">
    <property type="entry name" value="Peptidase_S66_mccF_like"/>
    <property type="match status" value="1"/>
</dbReference>
<dbReference type="RefSeq" id="WP_118888377.1">
    <property type="nucleotide sequence ID" value="NZ_PHUT01000001.1"/>
</dbReference>
<dbReference type="PANTHER" id="PTHR30237:SF4">
    <property type="entry name" value="LD-CARBOXYPEPTIDASE C-TERMINAL DOMAIN-CONTAINING PROTEIN"/>
    <property type="match status" value="1"/>
</dbReference>
<dbReference type="SUPFAM" id="SSF141986">
    <property type="entry name" value="LD-carboxypeptidase A C-terminal domain-like"/>
    <property type="match status" value="1"/>
</dbReference>